<comment type="caution">
    <text evidence="2">The sequence shown here is derived from an EMBL/GenBank/DDBJ whole genome shotgun (WGS) entry which is preliminary data.</text>
</comment>
<feature type="compositionally biased region" description="Basic and acidic residues" evidence="1">
    <location>
        <begin position="1"/>
        <end position="11"/>
    </location>
</feature>
<dbReference type="Proteomes" id="UP001157109">
    <property type="component" value="Unassembled WGS sequence"/>
</dbReference>
<evidence type="ECO:0000313" key="3">
    <source>
        <dbReference type="Proteomes" id="UP001157109"/>
    </source>
</evidence>
<accession>A0ABQ6HNU4</accession>
<sequence length="195" mass="20988">MPLFRRSSDRRRSSHQPGAPKPDRLPRLTKAQRLLLCLRDGDRVLGHDVAKDGAVLVAGLHTVSLLAPTVLGEPADHLVDQAPWHVVERGSWSASLGRLVITFVDGRPDLSVELQPTSPVLATVRERVQASVIMHQDVKVRGGTARVVLRQDLARSAPFVQTVYGQGVEAQDPAVAGSVEAAAAELRESIGLARA</sequence>
<keyword evidence="3" id="KW-1185">Reference proteome</keyword>
<evidence type="ECO:0000313" key="2">
    <source>
        <dbReference type="EMBL" id="GMA20007.1"/>
    </source>
</evidence>
<dbReference type="RefSeq" id="WP_241444498.1">
    <property type="nucleotide sequence ID" value="NZ_BSUJ01000001.1"/>
</dbReference>
<proteinExistence type="predicted"/>
<gene>
    <name evidence="2" type="ORF">GCM10025862_20280</name>
</gene>
<reference evidence="3" key="1">
    <citation type="journal article" date="2019" name="Int. J. Syst. Evol. Microbiol.">
        <title>The Global Catalogue of Microorganisms (GCM) 10K type strain sequencing project: providing services to taxonomists for standard genome sequencing and annotation.</title>
        <authorList>
            <consortium name="The Broad Institute Genomics Platform"/>
            <consortium name="The Broad Institute Genome Sequencing Center for Infectious Disease"/>
            <person name="Wu L."/>
            <person name="Ma J."/>
        </authorList>
    </citation>
    <scope>NUCLEOTIDE SEQUENCE [LARGE SCALE GENOMIC DNA]</scope>
    <source>
        <strain evidence="3">NBRC 105830</strain>
    </source>
</reference>
<evidence type="ECO:0000256" key="1">
    <source>
        <dbReference type="SAM" id="MobiDB-lite"/>
    </source>
</evidence>
<name>A0ABQ6HNU4_9MICO</name>
<protein>
    <submittedName>
        <fullName evidence="2">Uncharacterized protein</fullName>
    </submittedName>
</protein>
<dbReference type="EMBL" id="BSUJ01000001">
    <property type="protein sequence ID" value="GMA20007.1"/>
    <property type="molecule type" value="Genomic_DNA"/>
</dbReference>
<feature type="region of interest" description="Disordered" evidence="1">
    <location>
        <begin position="1"/>
        <end position="25"/>
    </location>
</feature>
<organism evidence="2 3">
    <name type="scientific">Arsenicicoccus piscis</name>
    <dbReference type="NCBI Taxonomy" id="673954"/>
    <lineage>
        <taxon>Bacteria</taxon>
        <taxon>Bacillati</taxon>
        <taxon>Actinomycetota</taxon>
        <taxon>Actinomycetes</taxon>
        <taxon>Micrococcales</taxon>
        <taxon>Intrasporangiaceae</taxon>
        <taxon>Arsenicicoccus</taxon>
    </lineage>
</organism>